<dbReference type="GO" id="GO:0016020">
    <property type="term" value="C:membrane"/>
    <property type="evidence" value="ECO:0007669"/>
    <property type="project" value="UniProtKB-SubCell"/>
</dbReference>
<dbReference type="OrthoDB" id="5295396at2"/>
<dbReference type="InterPro" id="IPR037185">
    <property type="entry name" value="EmrE-like"/>
</dbReference>
<dbReference type="InterPro" id="IPR000620">
    <property type="entry name" value="EamA_dom"/>
</dbReference>
<name>A0A0G3EQB6_9BURK</name>
<dbReference type="PANTHER" id="PTHR32322:SF2">
    <property type="entry name" value="EAMA DOMAIN-CONTAINING PROTEIN"/>
    <property type="match status" value="1"/>
</dbReference>
<comment type="subcellular location">
    <subcellularLocation>
        <location evidence="1">Membrane</location>
        <topology evidence="1">Multi-pass membrane protein</topology>
    </subcellularLocation>
</comment>
<feature type="domain" description="EamA" evidence="7">
    <location>
        <begin position="158"/>
        <end position="294"/>
    </location>
</feature>
<evidence type="ECO:0000259" key="7">
    <source>
        <dbReference type="Pfam" id="PF00892"/>
    </source>
</evidence>
<feature type="transmembrane region" description="Helical" evidence="6">
    <location>
        <begin position="257"/>
        <end position="279"/>
    </location>
</feature>
<feature type="transmembrane region" description="Helical" evidence="6">
    <location>
        <begin position="285"/>
        <end position="302"/>
    </location>
</feature>
<comment type="similarity">
    <text evidence="2">Belongs to the EamA transporter family.</text>
</comment>
<protein>
    <recommendedName>
        <fullName evidence="7">EamA domain-containing protein</fullName>
    </recommendedName>
</protein>
<dbReference type="Pfam" id="PF00892">
    <property type="entry name" value="EamA"/>
    <property type="match status" value="2"/>
</dbReference>
<dbReference type="STRING" id="445709.ABW99_08395"/>
<keyword evidence="9" id="KW-1185">Reference proteome</keyword>
<proteinExistence type="inferred from homology"/>
<keyword evidence="4 6" id="KW-1133">Transmembrane helix</keyword>
<accession>A0A0G3EQB6</accession>
<feature type="transmembrane region" description="Helical" evidence="6">
    <location>
        <begin position="74"/>
        <end position="93"/>
    </location>
</feature>
<dbReference type="EMBL" id="CP011568">
    <property type="protein sequence ID" value="AKJ68224.1"/>
    <property type="molecule type" value="Genomic_DNA"/>
</dbReference>
<evidence type="ECO:0000256" key="6">
    <source>
        <dbReference type="SAM" id="Phobius"/>
    </source>
</evidence>
<dbReference type="RefSeq" id="WP_047214044.1">
    <property type="nucleotide sequence ID" value="NZ_CP011568.3"/>
</dbReference>
<feature type="transmembrane region" description="Helical" evidence="6">
    <location>
        <begin position="192"/>
        <end position="210"/>
    </location>
</feature>
<dbReference type="KEGG" id="ptx:ABW99_08395"/>
<keyword evidence="5 6" id="KW-0472">Membrane</keyword>
<gene>
    <name evidence="8" type="ORF">ABW99_08395</name>
</gene>
<evidence type="ECO:0000256" key="4">
    <source>
        <dbReference type="ARBA" id="ARBA00022989"/>
    </source>
</evidence>
<feature type="transmembrane region" description="Helical" evidence="6">
    <location>
        <begin position="160"/>
        <end position="180"/>
    </location>
</feature>
<feature type="domain" description="EamA" evidence="7">
    <location>
        <begin position="17"/>
        <end position="144"/>
    </location>
</feature>
<feature type="transmembrane region" description="Helical" evidence="6">
    <location>
        <begin position="40"/>
        <end position="62"/>
    </location>
</feature>
<keyword evidence="3 6" id="KW-0812">Transmembrane</keyword>
<evidence type="ECO:0000313" key="9">
    <source>
        <dbReference type="Proteomes" id="UP000036700"/>
    </source>
</evidence>
<feature type="transmembrane region" description="Helical" evidence="6">
    <location>
        <begin position="99"/>
        <end position="121"/>
    </location>
</feature>
<feature type="transmembrane region" description="Helical" evidence="6">
    <location>
        <begin position="128"/>
        <end position="148"/>
    </location>
</feature>
<dbReference type="PATRIC" id="fig|445709.3.peg.1796"/>
<evidence type="ECO:0000313" key="8">
    <source>
        <dbReference type="EMBL" id="AKJ68224.1"/>
    </source>
</evidence>
<sequence>MTEAVRSAPAAPGWAPALSILVGSSVWGISWYPYRMLLTWGISAALAQVLSAVVATLFISVVYWRRFSTLRASWLLPAIGLAAGVANICFVWGTTHGYVMRVLLLFYLSPVWTALLAQWLLSERLTVAGALLIALALGGAALMLWPAKGGWPVPATPAEWMGLLAGMGFAANNVLVRRASQVLPEMRAEMRTWVMFVGCVITGALSLWIMPEALGHGAAPVSQRVPAALVLIALGVTIAATNVIVQFGLARVAANRAALIMLFEIVVAAVSSCLIAGEVLGLREVAGGTCIVAAGVIAGLLPETSHRDAGKRARAGDAMV</sequence>
<evidence type="ECO:0000256" key="2">
    <source>
        <dbReference type="ARBA" id="ARBA00007362"/>
    </source>
</evidence>
<dbReference type="SUPFAM" id="SSF103481">
    <property type="entry name" value="Multidrug resistance efflux transporter EmrE"/>
    <property type="match status" value="2"/>
</dbReference>
<dbReference type="InterPro" id="IPR050638">
    <property type="entry name" value="AA-Vitamin_Transporters"/>
</dbReference>
<dbReference type="PANTHER" id="PTHR32322">
    <property type="entry name" value="INNER MEMBRANE TRANSPORTER"/>
    <property type="match status" value="1"/>
</dbReference>
<feature type="transmembrane region" description="Helical" evidence="6">
    <location>
        <begin position="12"/>
        <end position="34"/>
    </location>
</feature>
<dbReference type="AlphaFoldDB" id="A0A0G3EQB6"/>
<dbReference type="Proteomes" id="UP000036700">
    <property type="component" value="Chromosome"/>
</dbReference>
<organism evidence="8 9">
    <name type="scientific">Pandoraea thiooxydans</name>
    <dbReference type="NCBI Taxonomy" id="445709"/>
    <lineage>
        <taxon>Bacteria</taxon>
        <taxon>Pseudomonadati</taxon>
        <taxon>Pseudomonadota</taxon>
        <taxon>Betaproteobacteria</taxon>
        <taxon>Burkholderiales</taxon>
        <taxon>Burkholderiaceae</taxon>
        <taxon>Pandoraea</taxon>
    </lineage>
</organism>
<evidence type="ECO:0000256" key="5">
    <source>
        <dbReference type="ARBA" id="ARBA00023136"/>
    </source>
</evidence>
<evidence type="ECO:0000256" key="1">
    <source>
        <dbReference type="ARBA" id="ARBA00004141"/>
    </source>
</evidence>
<evidence type="ECO:0000256" key="3">
    <source>
        <dbReference type="ARBA" id="ARBA00022692"/>
    </source>
</evidence>
<reference evidence="9" key="1">
    <citation type="submission" date="2015-06" db="EMBL/GenBank/DDBJ databases">
        <authorList>
            <person name="Lim Y.L."/>
            <person name="Ee R."/>
            <person name="Yong D."/>
            <person name="How K.Y."/>
            <person name="Yin W.F."/>
            <person name="Chan K.G."/>
        </authorList>
    </citation>
    <scope>NUCLEOTIDE SEQUENCE [LARGE SCALE GENOMIC DNA]</scope>
    <source>
        <strain evidence="9">DSM 25325</strain>
    </source>
</reference>
<feature type="transmembrane region" description="Helical" evidence="6">
    <location>
        <begin position="225"/>
        <end position="245"/>
    </location>
</feature>